<protein>
    <submittedName>
        <fullName evidence="2">Uncharacterized protein</fullName>
    </submittedName>
</protein>
<dbReference type="EMBL" id="SRJC01000001">
    <property type="protein sequence ID" value="TGB03614.1"/>
    <property type="molecule type" value="Genomic_DNA"/>
</dbReference>
<organism evidence="2 3">
    <name type="scientific">Halobacillus salinus</name>
    <dbReference type="NCBI Taxonomy" id="192814"/>
    <lineage>
        <taxon>Bacteria</taxon>
        <taxon>Bacillati</taxon>
        <taxon>Bacillota</taxon>
        <taxon>Bacilli</taxon>
        <taxon>Bacillales</taxon>
        <taxon>Bacillaceae</taxon>
        <taxon>Halobacillus</taxon>
    </lineage>
</organism>
<evidence type="ECO:0000313" key="2">
    <source>
        <dbReference type="EMBL" id="TGB03614.1"/>
    </source>
</evidence>
<feature type="transmembrane region" description="Helical" evidence="1">
    <location>
        <begin position="112"/>
        <end position="132"/>
    </location>
</feature>
<keyword evidence="3" id="KW-1185">Reference proteome</keyword>
<keyword evidence="1" id="KW-0812">Transmembrane</keyword>
<dbReference type="RefSeq" id="WP_135326341.1">
    <property type="nucleotide sequence ID" value="NZ_SRJC01000001.1"/>
</dbReference>
<feature type="transmembrane region" description="Helical" evidence="1">
    <location>
        <begin position="7"/>
        <end position="26"/>
    </location>
</feature>
<dbReference type="Proteomes" id="UP000297982">
    <property type="component" value="Unassembled WGS sequence"/>
</dbReference>
<gene>
    <name evidence="2" type="ORF">E4663_00990</name>
</gene>
<evidence type="ECO:0000313" key="3">
    <source>
        <dbReference type="Proteomes" id="UP000297982"/>
    </source>
</evidence>
<dbReference type="AlphaFoldDB" id="A0A4Z0H153"/>
<reference evidence="2 3" key="1">
    <citation type="journal article" date="2003" name="Int. J. Syst. Evol. Microbiol.">
        <title>Halobacillus salinus sp. nov., isolated from a salt lake on the coast of the East Sea in Korea.</title>
        <authorList>
            <person name="Yoon J.H."/>
            <person name="Kang K.H."/>
            <person name="Park Y.H."/>
        </authorList>
    </citation>
    <scope>NUCLEOTIDE SEQUENCE [LARGE SCALE GENOMIC DNA]</scope>
    <source>
        <strain evidence="2 3">HSL-3</strain>
    </source>
</reference>
<accession>A0A4Z0H153</accession>
<dbReference type="STRING" id="192814.GCA_900166575_00477"/>
<comment type="caution">
    <text evidence="2">The sequence shown here is derived from an EMBL/GenBank/DDBJ whole genome shotgun (WGS) entry which is preliminary data.</text>
</comment>
<name>A0A4Z0H153_9BACI</name>
<proteinExistence type="predicted"/>
<evidence type="ECO:0000256" key="1">
    <source>
        <dbReference type="SAM" id="Phobius"/>
    </source>
</evidence>
<feature type="transmembrane region" description="Helical" evidence="1">
    <location>
        <begin position="79"/>
        <end position="100"/>
    </location>
</feature>
<sequence>MKSVMVRWGSVFIIGLLLFVGTYYVAMDMEYLSYGVNDKGQFVLHEGFNEPAPILNTDVRGEQEGLAKLGEHMATFNQWVMATLVVAAFFIATYYVLVSEKALGNHQKKKRYLSLTIVANVAVAGLLLVQWIRYADLINKGINNVIF</sequence>
<keyword evidence="1" id="KW-0472">Membrane</keyword>
<keyword evidence="1" id="KW-1133">Transmembrane helix</keyword>